<evidence type="ECO:0000259" key="8">
    <source>
        <dbReference type="PROSITE" id="PS50113"/>
    </source>
</evidence>
<dbReference type="Gene3D" id="1.10.287.130">
    <property type="match status" value="1"/>
</dbReference>
<dbReference type="InterPro" id="IPR005467">
    <property type="entry name" value="His_kinase_dom"/>
</dbReference>
<proteinExistence type="predicted"/>
<evidence type="ECO:0000313" key="10">
    <source>
        <dbReference type="Proteomes" id="UP001310022"/>
    </source>
</evidence>
<keyword evidence="4" id="KW-0808">Transferase</keyword>
<evidence type="ECO:0000256" key="3">
    <source>
        <dbReference type="ARBA" id="ARBA00022553"/>
    </source>
</evidence>
<dbReference type="CDD" id="cd00082">
    <property type="entry name" value="HisKA"/>
    <property type="match status" value="1"/>
</dbReference>
<evidence type="ECO:0000313" key="9">
    <source>
        <dbReference type="EMBL" id="GJM60724.1"/>
    </source>
</evidence>
<dbReference type="AlphaFoldDB" id="A0AAN4VWX1"/>
<protein>
    <recommendedName>
        <fullName evidence="2">histidine kinase</fullName>
        <ecNumber evidence="2">2.7.13.3</ecNumber>
    </recommendedName>
</protein>
<feature type="domain" description="PAC" evidence="8">
    <location>
        <begin position="102"/>
        <end position="154"/>
    </location>
</feature>
<dbReference type="InterPro" id="IPR000014">
    <property type="entry name" value="PAS"/>
</dbReference>
<dbReference type="InterPro" id="IPR003661">
    <property type="entry name" value="HisK_dim/P_dom"/>
</dbReference>
<comment type="caution">
    <text evidence="9">The sequence shown here is derived from an EMBL/GenBank/DDBJ whole genome shotgun (WGS) entry which is preliminary data.</text>
</comment>
<evidence type="ECO:0000259" key="6">
    <source>
        <dbReference type="PROSITE" id="PS50109"/>
    </source>
</evidence>
<evidence type="ECO:0000259" key="7">
    <source>
        <dbReference type="PROSITE" id="PS50112"/>
    </source>
</evidence>
<dbReference type="EMBL" id="BQKE01000001">
    <property type="protein sequence ID" value="GJM60724.1"/>
    <property type="molecule type" value="Genomic_DNA"/>
</dbReference>
<dbReference type="Proteomes" id="UP001310022">
    <property type="component" value="Unassembled WGS sequence"/>
</dbReference>
<dbReference type="SUPFAM" id="SSF55874">
    <property type="entry name" value="ATPase domain of HSP90 chaperone/DNA topoisomerase II/histidine kinase"/>
    <property type="match status" value="1"/>
</dbReference>
<dbReference type="InterPro" id="IPR036097">
    <property type="entry name" value="HisK_dim/P_sf"/>
</dbReference>
<reference evidence="9 10" key="1">
    <citation type="submission" date="2021-12" db="EMBL/GenBank/DDBJ databases">
        <title>Genome sequencing of bacteria with rrn-lacking chromosome and rrn-plasmid.</title>
        <authorList>
            <person name="Anda M."/>
            <person name="Iwasaki W."/>
        </authorList>
    </citation>
    <scope>NUCLEOTIDE SEQUENCE [LARGE SCALE GENOMIC DNA]</scope>
    <source>
        <strain evidence="9 10">NBRC 15940</strain>
    </source>
</reference>
<dbReference type="Pfam" id="PF00512">
    <property type="entry name" value="HisKA"/>
    <property type="match status" value="1"/>
</dbReference>
<dbReference type="InterPro" id="IPR000700">
    <property type="entry name" value="PAS-assoc_C"/>
</dbReference>
<feature type="domain" description="Histidine kinase" evidence="6">
    <location>
        <begin position="158"/>
        <end position="370"/>
    </location>
</feature>
<keyword evidence="3" id="KW-0597">Phosphoprotein</keyword>
<dbReference type="SMART" id="SM00086">
    <property type="entry name" value="PAC"/>
    <property type="match status" value="1"/>
</dbReference>
<dbReference type="CDD" id="cd00130">
    <property type="entry name" value="PAS"/>
    <property type="match status" value="1"/>
</dbReference>
<dbReference type="SUPFAM" id="SSF55785">
    <property type="entry name" value="PYP-like sensor domain (PAS domain)"/>
    <property type="match status" value="1"/>
</dbReference>
<keyword evidence="5" id="KW-0418">Kinase</keyword>
<dbReference type="SMART" id="SM00387">
    <property type="entry name" value="HATPase_c"/>
    <property type="match status" value="1"/>
</dbReference>
<dbReference type="SMART" id="SM00388">
    <property type="entry name" value="HisKA"/>
    <property type="match status" value="1"/>
</dbReference>
<name>A0AAN4VWX1_9BACT</name>
<dbReference type="Pfam" id="PF02518">
    <property type="entry name" value="HATPase_c"/>
    <property type="match status" value="1"/>
</dbReference>
<dbReference type="PROSITE" id="PS50112">
    <property type="entry name" value="PAS"/>
    <property type="match status" value="1"/>
</dbReference>
<evidence type="ECO:0000256" key="5">
    <source>
        <dbReference type="ARBA" id="ARBA00022777"/>
    </source>
</evidence>
<dbReference type="GO" id="GO:0000155">
    <property type="term" value="F:phosphorelay sensor kinase activity"/>
    <property type="evidence" value="ECO:0007669"/>
    <property type="project" value="InterPro"/>
</dbReference>
<dbReference type="Pfam" id="PF13426">
    <property type="entry name" value="PAS_9"/>
    <property type="match status" value="1"/>
</dbReference>
<dbReference type="SMART" id="SM00091">
    <property type="entry name" value="PAS"/>
    <property type="match status" value="1"/>
</dbReference>
<dbReference type="Gene3D" id="3.30.565.10">
    <property type="entry name" value="Histidine kinase-like ATPase, C-terminal domain"/>
    <property type="match status" value="1"/>
</dbReference>
<keyword evidence="10" id="KW-1185">Reference proteome</keyword>
<dbReference type="EC" id="2.7.13.3" evidence="2"/>
<dbReference type="PROSITE" id="PS50109">
    <property type="entry name" value="HIS_KIN"/>
    <property type="match status" value="1"/>
</dbReference>
<dbReference type="InterPro" id="IPR001610">
    <property type="entry name" value="PAC"/>
</dbReference>
<dbReference type="NCBIfam" id="TIGR00229">
    <property type="entry name" value="sensory_box"/>
    <property type="match status" value="1"/>
</dbReference>
<sequence length="370" mass="42010">MIKFRAMKINHFQKNHGDWENFDKDYRLGLDYRLMYENAPDMYLSVNPENGKIIGCNNTLFKKTGFTKAEVLNKTVFYIYDPSCHEEVREALETFRECGRLENQQLMFRTKAGGVIPILLSVEAVRDGNGNIMYSNGCCRDISDRYRLQQEINQFAYVASHDLQAPLKSVKGALEVFQMMNQNIVNEESVELLKVVDQSLDRMTLLIEGLLEHSQIGKSFLKEKLDMNGVVGDVLVDLASSIESSGAKVVYGYLPEVEVYPVEIRLLFQNLIGNAIKFQKKGKVPMVAIEFSESPKYFQFVVSDNGIGIPEHQQSAIFRMFSRLNSPTDFEGTGIGLAHCKKIVELHGGEIWLNSDFGMGSQFYFTLPKS</sequence>
<dbReference type="PRINTS" id="PR00344">
    <property type="entry name" value="BCTRLSENSOR"/>
</dbReference>
<dbReference type="PANTHER" id="PTHR43304:SF1">
    <property type="entry name" value="PAC DOMAIN-CONTAINING PROTEIN"/>
    <property type="match status" value="1"/>
</dbReference>
<accession>A0AAN4VWX1</accession>
<dbReference type="InterPro" id="IPR036890">
    <property type="entry name" value="HATPase_C_sf"/>
</dbReference>
<dbReference type="FunFam" id="3.30.565.10:FF:000006">
    <property type="entry name" value="Sensor histidine kinase WalK"/>
    <property type="match status" value="1"/>
</dbReference>
<gene>
    <name evidence="9" type="ORF">PEDI_12760</name>
</gene>
<comment type="catalytic activity">
    <reaction evidence="1">
        <text>ATP + protein L-histidine = ADP + protein N-phospho-L-histidine.</text>
        <dbReference type="EC" id="2.7.13.3"/>
    </reaction>
</comment>
<evidence type="ECO:0000256" key="1">
    <source>
        <dbReference type="ARBA" id="ARBA00000085"/>
    </source>
</evidence>
<dbReference type="PANTHER" id="PTHR43304">
    <property type="entry name" value="PHYTOCHROME-LIKE PROTEIN CPH1"/>
    <property type="match status" value="1"/>
</dbReference>
<feature type="domain" description="PAS" evidence="7">
    <location>
        <begin position="32"/>
        <end position="99"/>
    </location>
</feature>
<dbReference type="SUPFAM" id="SSF47384">
    <property type="entry name" value="Homodimeric domain of signal transducing histidine kinase"/>
    <property type="match status" value="1"/>
</dbReference>
<evidence type="ECO:0000256" key="2">
    <source>
        <dbReference type="ARBA" id="ARBA00012438"/>
    </source>
</evidence>
<evidence type="ECO:0000256" key="4">
    <source>
        <dbReference type="ARBA" id="ARBA00022679"/>
    </source>
</evidence>
<dbReference type="InterPro" id="IPR003594">
    <property type="entry name" value="HATPase_dom"/>
</dbReference>
<dbReference type="InterPro" id="IPR035965">
    <property type="entry name" value="PAS-like_dom_sf"/>
</dbReference>
<dbReference type="PROSITE" id="PS50113">
    <property type="entry name" value="PAC"/>
    <property type="match status" value="1"/>
</dbReference>
<dbReference type="Gene3D" id="3.30.450.20">
    <property type="entry name" value="PAS domain"/>
    <property type="match status" value="1"/>
</dbReference>
<dbReference type="InterPro" id="IPR004358">
    <property type="entry name" value="Sig_transdc_His_kin-like_C"/>
</dbReference>
<organism evidence="9 10">
    <name type="scientific">Persicobacter diffluens</name>
    <dbReference type="NCBI Taxonomy" id="981"/>
    <lineage>
        <taxon>Bacteria</taxon>
        <taxon>Pseudomonadati</taxon>
        <taxon>Bacteroidota</taxon>
        <taxon>Cytophagia</taxon>
        <taxon>Cytophagales</taxon>
        <taxon>Persicobacteraceae</taxon>
        <taxon>Persicobacter</taxon>
    </lineage>
</organism>
<dbReference type="InterPro" id="IPR052162">
    <property type="entry name" value="Sensor_kinase/Photoreceptor"/>
</dbReference>